<evidence type="ECO:0000256" key="2">
    <source>
        <dbReference type="SAM" id="MobiDB-lite"/>
    </source>
</evidence>
<dbReference type="OrthoDB" id="1711136at2759"/>
<dbReference type="GO" id="GO:0016567">
    <property type="term" value="P:protein ubiquitination"/>
    <property type="evidence" value="ECO:0007669"/>
    <property type="project" value="TreeGrafter"/>
</dbReference>
<dbReference type="AlphaFoldDB" id="A0A6G1KPL5"/>
<keyword evidence="1" id="KW-0479">Metal-binding</keyword>
<dbReference type="EMBL" id="MU005764">
    <property type="protein sequence ID" value="KAF2714750.1"/>
    <property type="molecule type" value="Genomic_DNA"/>
</dbReference>
<feature type="region of interest" description="Disordered" evidence="2">
    <location>
        <begin position="396"/>
        <end position="468"/>
    </location>
</feature>
<dbReference type="Pfam" id="PF13920">
    <property type="entry name" value="zf-C3HC4_3"/>
    <property type="match status" value="1"/>
</dbReference>
<dbReference type="PANTHER" id="PTHR22696:SF1">
    <property type="entry name" value="E3 UBIQUITIN-PROTEIN LIGASE RNF26"/>
    <property type="match status" value="1"/>
</dbReference>
<evidence type="ECO:0000256" key="1">
    <source>
        <dbReference type="PROSITE-ProRule" id="PRU00175"/>
    </source>
</evidence>
<proteinExistence type="predicted"/>
<dbReference type="SUPFAM" id="SSF57850">
    <property type="entry name" value="RING/U-box"/>
    <property type="match status" value="1"/>
</dbReference>
<keyword evidence="1" id="KW-0863">Zinc-finger</keyword>
<organism evidence="4 5">
    <name type="scientific">Pleomassaria siparia CBS 279.74</name>
    <dbReference type="NCBI Taxonomy" id="1314801"/>
    <lineage>
        <taxon>Eukaryota</taxon>
        <taxon>Fungi</taxon>
        <taxon>Dikarya</taxon>
        <taxon>Ascomycota</taxon>
        <taxon>Pezizomycotina</taxon>
        <taxon>Dothideomycetes</taxon>
        <taxon>Pleosporomycetidae</taxon>
        <taxon>Pleosporales</taxon>
        <taxon>Pleomassariaceae</taxon>
        <taxon>Pleomassaria</taxon>
    </lineage>
</organism>
<dbReference type="Gene3D" id="3.30.40.10">
    <property type="entry name" value="Zinc/RING finger domain, C3HC4 (zinc finger)"/>
    <property type="match status" value="1"/>
</dbReference>
<protein>
    <recommendedName>
        <fullName evidence="3">RING-type domain-containing protein</fullName>
    </recommendedName>
</protein>
<reference evidence="4" key="1">
    <citation type="journal article" date="2020" name="Stud. Mycol.">
        <title>101 Dothideomycetes genomes: a test case for predicting lifestyles and emergence of pathogens.</title>
        <authorList>
            <person name="Haridas S."/>
            <person name="Albert R."/>
            <person name="Binder M."/>
            <person name="Bloem J."/>
            <person name="Labutti K."/>
            <person name="Salamov A."/>
            <person name="Andreopoulos B."/>
            <person name="Baker S."/>
            <person name="Barry K."/>
            <person name="Bills G."/>
            <person name="Bluhm B."/>
            <person name="Cannon C."/>
            <person name="Castanera R."/>
            <person name="Culley D."/>
            <person name="Daum C."/>
            <person name="Ezra D."/>
            <person name="Gonzalez J."/>
            <person name="Henrissat B."/>
            <person name="Kuo A."/>
            <person name="Liang C."/>
            <person name="Lipzen A."/>
            <person name="Lutzoni F."/>
            <person name="Magnuson J."/>
            <person name="Mondo S."/>
            <person name="Nolan M."/>
            <person name="Ohm R."/>
            <person name="Pangilinan J."/>
            <person name="Park H.-J."/>
            <person name="Ramirez L."/>
            <person name="Alfaro M."/>
            <person name="Sun H."/>
            <person name="Tritt A."/>
            <person name="Yoshinaga Y."/>
            <person name="Zwiers L.-H."/>
            <person name="Turgeon B."/>
            <person name="Goodwin S."/>
            <person name="Spatafora J."/>
            <person name="Crous P."/>
            <person name="Grigoriev I."/>
        </authorList>
    </citation>
    <scope>NUCLEOTIDE SEQUENCE</scope>
    <source>
        <strain evidence="4">CBS 279.74</strain>
    </source>
</reference>
<evidence type="ECO:0000259" key="3">
    <source>
        <dbReference type="PROSITE" id="PS50089"/>
    </source>
</evidence>
<keyword evidence="5" id="KW-1185">Reference proteome</keyword>
<feature type="region of interest" description="Disordered" evidence="2">
    <location>
        <begin position="263"/>
        <end position="283"/>
    </location>
</feature>
<accession>A0A6G1KPL5</accession>
<dbReference type="GO" id="GO:0008270">
    <property type="term" value="F:zinc ion binding"/>
    <property type="evidence" value="ECO:0007669"/>
    <property type="project" value="UniProtKB-KW"/>
</dbReference>
<gene>
    <name evidence="4" type="ORF">K504DRAFT_478135</name>
</gene>
<keyword evidence="1" id="KW-0862">Zinc</keyword>
<evidence type="ECO:0000313" key="5">
    <source>
        <dbReference type="Proteomes" id="UP000799428"/>
    </source>
</evidence>
<dbReference type="PROSITE" id="PS50089">
    <property type="entry name" value="ZF_RING_2"/>
    <property type="match status" value="1"/>
</dbReference>
<name>A0A6G1KPL5_9PLEO</name>
<evidence type="ECO:0000313" key="4">
    <source>
        <dbReference type="EMBL" id="KAF2714750.1"/>
    </source>
</evidence>
<dbReference type="PANTHER" id="PTHR22696">
    <property type="entry name" value="E3 UBIQUITIN-PROTEIN LIGASE RNF26"/>
    <property type="match status" value="1"/>
</dbReference>
<dbReference type="GO" id="GO:0061630">
    <property type="term" value="F:ubiquitin protein ligase activity"/>
    <property type="evidence" value="ECO:0007669"/>
    <property type="project" value="TreeGrafter"/>
</dbReference>
<dbReference type="Proteomes" id="UP000799428">
    <property type="component" value="Unassembled WGS sequence"/>
</dbReference>
<dbReference type="GO" id="GO:0006511">
    <property type="term" value="P:ubiquitin-dependent protein catabolic process"/>
    <property type="evidence" value="ECO:0007669"/>
    <property type="project" value="TreeGrafter"/>
</dbReference>
<dbReference type="InterPro" id="IPR013083">
    <property type="entry name" value="Znf_RING/FYVE/PHD"/>
</dbReference>
<feature type="domain" description="RING-type" evidence="3">
    <location>
        <begin position="476"/>
        <end position="523"/>
    </location>
</feature>
<dbReference type="SMART" id="SM00184">
    <property type="entry name" value="RING"/>
    <property type="match status" value="1"/>
</dbReference>
<sequence length="535" mass="60058">MGTLTADCPQLESHCPHKLATSCRLTSTPNCCACADNRSHSRTYAVYVDGVGFVQRGTRWQSYCWFCKEFWNNRLSCCDPPLQATDTQIPNDPDQAAFLRRWFEFHQGFRLVVRPDGTEERIAVLGEPLREVSPGYLPRTLDQLRRGISNNASRPENRLRRDVATAEEVVEGTPHQSLEDALDSLLAEASDGETEAPASQETAVEEVETAAMPRISNRTEAHLQSARDRLVRVFGTREDVQRDDYESPLSSMYNRAWDRYRQAEQRRDSNTTSIPVVEGITPNEQHEIEQQLLWSVLQDSRRDNFAENQVGNVQSYTPSLLPVHDSSAMTHDVLSNATNAHNAPPSTSAPPSASMTTTSIMEYAAGTSDLRTSLEQISNEIARLRLASEAVASARNALHTRRTPEVLQVPTPSLDDQPNRPPPLTDEERLASEAVASAQNARHTRRTPEVPTPSLDDQPDRPPPLTDDEMTKKVTCKICYEQIADIAVLPCGHMVMCQWCADVVCPVRHRTFPVRPTRCPMCRRRLLQRVKIHMG</sequence>
<dbReference type="InterPro" id="IPR001841">
    <property type="entry name" value="Znf_RING"/>
</dbReference>